<keyword evidence="3" id="KW-1185">Reference proteome</keyword>
<protein>
    <submittedName>
        <fullName evidence="2">Uncharacterized protein</fullName>
    </submittedName>
</protein>
<accession>A0ABM9C2R9</accession>
<comment type="caution">
    <text evidence="2">The sequence shown here is derived from an EMBL/GenBank/DDBJ whole genome shotgun (WGS) entry which is preliminary data.</text>
</comment>
<evidence type="ECO:0000313" key="2">
    <source>
        <dbReference type="EMBL" id="CAH1200408.1"/>
    </source>
</evidence>
<name>A0ABM9C2R9_9BACL</name>
<feature type="compositionally biased region" description="Basic residues" evidence="1">
    <location>
        <begin position="172"/>
        <end position="181"/>
    </location>
</feature>
<evidence type="ECO:0000256" key="1">
    <source>
        <dbReference type="SAM" id="MobiDB-lite"/>
    </source>
</evidence>
<proteinExistence type="predicted"/>
<sequence length="181" mass="21012">MNPNSIIRTYLQKIKNSKVSLHELEALFQGQPCTYEQFAQSVLELEAEGIIQMVQSKGRTGKRPSLAYQYSVQKNRLKVDTHKDIHQARMLLHPDIQLDTYYSVGAEVWEQDRPYLKRIDAYLKRGKLPTTPVPAPERSFELVADEKWITEKQGKEQSSPSLLQSMSEPRVCKRKRKPTWP</sequence>
<evidence type="ECO:0000313" key="3">
    <source>
        <dbReference type="Proteomes" id="UP000838821"/>
    </source>
</evidence>
<dbReference type="Proteomes" id="UP000838821">
    <property type="component" value="Unassembled WGS sequence"/>
</dbReference>
<feature type="compositionally biased region" description="Polar residues" evidence="1">
    <location>
        <begin position="156"/>
        <end position="167"/>
    </location>
</feature>
<dbReference type="EMBL" id="CAKMMW010000003">
    <property type="protein sequence ID" value="CAH1200408.1"/>
    <property type="molecule type" value="Genomic_DNA"/>
</dbReference>
<gene>
    <name evidence="2" type="ORF">PAECIP111891_01742</name>
</gene>
<reference evidence="2" key="1">
    <citation type="submission" date="2022-01" db="EMBL/GenBank/DDBJ databases">
        <authorList>
            <person name="Criscuolo A."/>
        </authorList>
    </citation>
    <scope>NUCLEOTIDE SEQUENCE</scope>
    <source>
        <strain evidence="2">CIP111891</strain>
    </source>
</reference>
<feature type="region of interest" description="Disordered" evidence="1">
    <location>
        <begin position="151"/>
        <end position="181"/>
    </location>
</feature>
<dbReference type="RefSeq" id="WP_236286235.1">
    <property type="nucleotide sequence ID" value="NZ_CAKMMW010000003.1"/>
</dbReference>
<organism evidence="2 3">
    <name type="scientific">Paenibacillus allorhizoplanae</name>
    <dbReference type="NCBI Taxonomy" id="2905648"/>
    <lineage>
        <taxon>Bacteria</taxon>
        <taxon>Bacillati</taxon>
        <taxon>Bacillota</taxon>
        <taxon>Bacilli</taxon>
        <taxon>Bacillales</taxon>
        <taxon>Paenibacillaceae</taxon>
        <taxon>Paenibacillus</taxon>
    </lineage>
</organism>